<name>A0A847U426_9EURY</name>
<accession>A0A847U426</accession>
<reference evidence="2" key="1">
    <citation type="submission" date="2019-12" db="EMBL/GenBank/DDBJ databases">
        <title>The whole-genome sequencing of Haloarcula japonica strain pws8.</title>
        <authorList>
            <person name="Verma D.K."/>
            <person name="Gopal K."/>
            <person name="Prasad E.S."/>
        </authorList>
    </citation>
    <scope>NUCLEOTIDE SEQUENCE</scope>
    <source>
        <strain evidence="2">Pws8</strain>
    </source>
</reference>
<dbReference type="Pfam" id="PF18780">
    <property type="entry name" value="HNH_repeat"/>
    <property type="match status" value="1"/>
</dbReference>
<sequence>MGKKLYSDEELLNRLQEFAAELGRPPSQSEMNDSGPHAAATYAARFGSWNEALKTAGLETGTNEPDGRPPTPKEDLLADLKAVAESVGEAPSERTTDSTGSIR</sequence>
<dbReference type="Proteomes" id="UP000610611">
    <property type="component" value="Unassembled WGS sequence"/>
</dbReference>
<gene>
    <name evidence="2" type="ORF">GOC83_18270</name>
</gene>
<dbReference type="RefSeq" id="WP_170084364.1">
    <property type="nucleotide sequence ID" value="NZ_WOWB01000004.1"/>
</dbReference>
<dbReference type="AlphaFoldDB" id="A0A847U426"/>
<comment type="caution">
    <text evidence="2">The sequence shown here is derived from an EMBL/GenBank/DDBJ whole genome shotgun (WGS) entry which is preliminary data.</text>
</comment>
<evidence type="ECO:0000313" key="2">
    <source>
        <dbReference type="EMBL" id="NLV08075.1"/>
    </source>
</evidence>
<evidence type="ECO:0000313" key="3">
    <source>
        <dbReference type="Proteomes" id="UP000610611"/>
    </source>
</evidence>
<proteinExistence type="predicted"/>
<dbReference type="EMBL" id="WOWB01000004">
    <property type="protein sequence ID" value="NLV08075.1"/>
    <property type="molecule type" value="Genomic_DNA"/>
</dbReference>
<feature type="region of interest" description="Disordered" evidence="1">
    <location>
        <begin position="84"/>
        <end position="103"/>
    </location>
</feature>
<organism evidence="2 3">
    <name type="scientific">Haloarcula rubripromontorii</name>
    <dbReference type="NCBI Taxonomy" id="1705562"/>
    <lineage>
        <taxon>Archaea</taxon>
        <taxon>Methanobacteriati</taxon>
        <taxon>Methanobacteriota</taxon>
        <taxon>Stenosarchaea group</taxon>
        <taxon>Halobacteria</taxon>
        <taxon>Halobacteriales</taxon>
        <taxon>Haloarculaceae</taxon>
        <taxon>Haloarcula</taxon>
    </lineage>
</organism>
<evidence type="ECO:0000256" key="1">
    <source>
        <dbReference type="SAM" id="MobiDB-lite"/>
    </source>
</evidence>
<dbReference type="InterPro" id="IPR041025">
    <property type="entry name" value="HNH_repeat"/>
</dbReference>
<protein>
    <submittedName>
        <fullName evidence="2">Uncharacterized protein</fullName>
    </submittedName>
</protein>